<sequence length="394" mass="40372">MPLTFTHETLGQRVLFGAGLAAEHLAAEVQRLSARRVMVIAAQAERELAERITAGLPVALLHDDVAPHVPVEKAQQARTAAIGHGADLLVSVGGGSTTGLAKAVALTTGLPIIAVPTTYAGSEATNVWGLTEAAQKTTGVDARVLPAAVVYDADLVLTLPVELTVASGLNALAHCVDSLWAPGADPINQTMALEGARSLAVALRGIVTDPENLQAREQALYGCYLAAVAFASAGSGLHHKICHVLGGTFDLPHAQTHATVLPYVLAFNAPAVPELAGRLATALGHLQGSVGEDRHAAAAAMLNGLPVAEPQCPAAAAVSALNRLRRDLNAPTALAEAGFTEGGIPEAVKRVTAVAPASNPVAVTEENLTVLLTHALHGSVPTHPYHPVPAPTTH</sequence>
<dbReference type="CDD" id="cd08177">
    <property type="entry name" value="MAR"/>
    <property type="match status" value="1"/>
</dbReference>
<dbReference type="PANTHER" id="PTHR11496:SF102">
    <property type="entry name" value="ALCOHOL DEHYDROGENASE 4"/>
    <property type="match status" value="1"/>
</dbReference>
<protein>
    <submittedName>
        <fullName evidence="6">Maleylacetate reductase</fullName>
    </submittedName>
</protein>
<evidence type="ECO:0000256" key="3">
    <source>
        <dbReference type="ARBA" id="ARBA00023027"/>
    </source>
</evidence>
<gene>
    <name evidence="6" type="ORF">GCM10011374_23520</name>
</gene>
<dbReference type="AlphaFoldDB" id="A0A917GXZ8"/>
<dbReference type="Gene3D" id="1.20.1090.10">
    <property type="entry name" value="Dehydroquinate synthase-like - alpha domain"/>
    <property type="match status" value="1"/>
</dbReference>
<dbReference type="Pfam" id="PF00465">
    <property type="entry name" value="Fe-ADH"/>
    <property type="match status" value="1"/>
</dbReference>
<evidence type="ECO:0000256" key="1">
    <source>
        <dbReference type="ARBA" id="ARBA00007358"/>
    </source>
</evidence>
<evidence type="ECO:0000256" key="2">
    <source>
        <dbReference type="ARBA" id="ARBA00023002"/>
    </source>
</evidence>
<dbReference type="RefSeq" id="WP_188537446.1">
    <property type="nucleotide sequence ID" value="NZ_BMEQ01000012.1"/>
</dbReference>
<dbReference type="Pfam" id="PF25137">
    <property type="entry name" value="ADH_Fe_C"/>
    <property type="match status" value="1"/>
</dbReference>
<dbReference type="GO" id="GO:0004022">
    <property type="term" value="F:alcohol dehydrogenase (NAD+) activity"/>
    <property type="evidence" value="ECO:0007669"/>
    <property type="project" value="TreeGrafter"/>
</dbReference>
<dbReference type="SUPFAM" id="SSF56796">
    <property type="entry name" value="Dehydroquinate synthase-like"/>
    <property type="match status" value="1"/>
</dbReference>
<dbReference type="GO" id="GO:0046872">
    <property type="term" value="F:metal ion binding"/>
    <property type="evidence" value="ECO:0007669"/>
    <property type="project" value="InterPro"/>
</dbReference>
<evidence type="ECO:0000313" key="7">
    <source>
        <dbReference type="Proteomes" id="UP000638848"/>
    </source>
</evidence>
<dbReference type="GO" id="GO:0018506">
    <property type="term" value="F:maleylacetate reductase activity"/>
    <property type="evidence" value="ECO:0007669"/>
    <property type="project" value="InterPro"/>
</dbReference>
<dbReference type="InterPro" id="IPR039697">
    <property type="entry name" value="Alcohol_dehydrogenase_Fe"/>
</dbReference>
<keyword evidence="2" id="KW-0560">Oxidoreductase</keyword>
<feature type="domain" description="Fe-containing alcohol dehydrogenase-like C-terminal" evidence="5">
    <location>
        <begin position="164"/>
        <end position="375"/>
    </location>
</feature>
<comment type="caution">
    <text evidence="6">The sequence shown here is derived from an EMBL/GenBank/DDBJ whole genome shotgun (WGS) entry which is preliminary data.</text>
</comment>
<dbReference type="InterPro" id="IPR001670">
    <property type="entry name" value="ADH_Fe/GldA"/>
</dbReference>
<dbReference type="EMBL" id="BMEQ01000012">
    <property type="protein sequence ID" value="GGG59970.1"/>
    <property type="molecule type" value="Genomic_DNA"/>
</dbReference>
<keyword evidence="3" id="KW-0520">NAD</keyword>
<reference evidence="6" key="2">
    <citation type="submission" date="2020-09" db="EMBL/GenBank/DDBJ databases">
        <authorList>
            <person name="Sun Q."/>
            <person name="Zhou Y."/>
        </authorList>
    </citation>
    <scope>NUCLEOTIDE SEQUENCE</scope>
    <source>
        <strain evidence="6">CGMCC 1.12187</strain>
    </source>
</reference>
<dbReference type="InterPro" id="IPR056798">
    <property type="entry name" value="ADH_Fe_C"/>
</dbReference>
<dbReference type="Proteomes" id="UP000638848">
    <property type="component" value="Unassembled WGS sequence"/>
</dbReference>
<name>A0A917GXZ8_9MICC</name>
<keyword evidence="7" id="KW-1185">Reference proteome</keyword>
<dbReference type="PANTHER" id="PTHR11496">
    <property type="entry name" value="ALCOHOL DEHYDROGENASE"/>
    <property type="match status" value="1"/>
</dbReference>
<accession>A0A917GXZ8</accession>
<comment type="similarity">
    <text evidence="1">Belongs to the iron-containing alcohol dehydrogenase family.</text>
</comment>
<proteinExistence type="inferred from homology"/>
<dbReference type="InterPro" id="IPR034786">
    <property type="entry name" value="MAR"/>
</dbReference>
<dbReference type="Gene3D" id="3.40.50.1970">
    <property type="match status" value="1"/>
</dbReference>
<reference evidence="6" key="1">
    <citation type="journal article" date="2014" name="Int. J. Syst. Evol. Microbiol.">
        <title>Complete genome sequence of Corynebacterium casei LMG S-19264T (=DSM 44701T), isolated from a smear-ripened cheese.</title>
        <authorList>
            <consortium name="US DOE Joint Genome Institute (JGI-PGF)"/>
            <person name="Walter F."/>
            <person name="Albersmeier A."/>
            <person name="Kalinowski J."/>
            <person name="Ruckert C."/>
        </authorList>
    </citation>
    <scope>NUCLEOTIDE SEQUENCE</scope>
    <source>
        <strain evidence="6">CGMCC 1.12187</strain>
    </source>
</reference>
<evidence type="ECO:0000259" key="4">
    <source>
        <dbReference type="Pfam" id="PF00465"/>
    </source>
</evidence>
<feature type="domain" description="Alcohol dehydrogenase iron-type/glycerol dehydrogenase GldA" evidence="4">
    <location>
        <begin position="12"/>
        <end position="152"/>
    </location>
</feature>
<evidence type="ECO:0000259" key="5">
    <source>
        <dbReference type="Pfam" id="PF25137"/>
    </source>
</evidence>
<evidence type="ECO:0000313" key="6">
    <source>
        <dbReference type="EMBL" id="GGG59970.1"/>
    </source>
</evidence>
<organism evidence="6 7">
    <name type="scientific">Kocuria dechangensis</name>
    <dbReference type="NCBI Taxonomy" id="1176249"/>
    <lineage>
        <taxon>Bacteria</taxon>
        <taxon>Bacillati</taxon>
        <taxon>Actinomycetota</taxon>
        <taxon>Actinomycetes</taxon>
        <taxon>Micrococcales</taxon>
        <taxon>Micrococcaceae</taxon>
        <taxon>Kocuria</taxon>
    </lineage>
</organism>